<evidence type="ECO:0000256" key="8">
    <source>
        <dbReference type="ARBA" id="ARBA00022949"/>
    </source>
</evidence>
<evidence type="ECO:0000256" key="5">
    <source>
        <dbReference type="ARBA" id="ARBA00022490"/>
    </source>
</evidence>
<dbReference type="FunFam" id="2.30.30.40:FF:000009">
    <property type="entry name" value="Breast cancer anti-estrogen resistance 1"/>
    <property type="match status" value="1"/>
</dbReference>
<dbReference type="PROSITE" id="PS50002">
    <property type="entry name" value="SH3"/>
    <property type="match status" value="1"/>
</dbReference>
<dbReference type="GO" id="GO:0016477">
    <property type="term" value="P:cell migration"/>
    <property type="evidence" value="ECO:0007669"/>
    <property type="project" value="TreeGrafter"/>
</dbReference>
<dbReference type="Proteomes" id="UP001152798">
    <property type="component" value="Chromosome 4"/>
</dbReference>
<dbReference type="InterPro" id="IPR001452">
    <property type="entry name" value="SH3_domain"/>
</dbReference>
<evidence type="ECO:0000256" key="7">
    <source>
        <dbReference type="ARBA" id="ARBA00022889"/>
    </source>
</evidence>
<dbReference type="AlphaFoldDB" id="A0A9P0HBG9"/>
<keyword evidence="6" id="KW-0597">Phosphoprotein</keyword>
<evidence type="ECO:0000256" key="6">
    <source>
        <dbReference type="ARBA" id="ARBA00022553"/>
    </source>
</evidence>
<dbReference type="OrthoDB" id="5983572at2759"/>
<dbReference type="GO" id="GO:0005737">
    <property type="term" value="C:cytoplasm"/>
    <property type="evidence" value="ECO:0007669"/>
    <property type="project" value="UniProtKB-SubCell"/>
</dbReference>
<dbReference type="InterPro" id="IPR021901">
    <property type="entry name" value="CAS_C"/>
</dbReference>
<protein>
    <recommendedName>
        <fullName evidence="11">SH3 domain-containing protein</fullName>
    </recommendedName>
</protein>
<dbReference type="GO" id="GO:0005925">
    <property type="term" value="C:focal adhesion"/>
    <property type="evidence" value="ECO:0007669"/>
    <property type="project" value="UniProtKB-SubCell"/>
</dbReference>
<accession>A0A9P0HBG9</accession>
<evidence type="ECO:0000256" key="9">
    <source>
        <dbReference type="PROSITE-ProRule" id="PRU00192"/>
    </source>
</evidence>
<sequence>MPQPQDIAVQAAVALYDNTAESADELSFKSGDILNIVQQDSQGLEGWWICSLRGKQGICPSNRLRLLTEAELTLLRERRRRSWNTQSNKVVTPQKFAEGYTYDIPQIPIGTDGPHMQYDVPLNSQHLPAEESYDVPKPVGGGSLTPSSSISSLTTDSNRSSLIQQDYDIPRPTRLQPTQEEETCSAYDVPRSGAEVPMDLDSALDWLGRLESQITTATSRLLGCAGPHWRSPQRLEPRLAEIRGAVMSLGTSLHQLTVFIHPILLSQQDKVLGNKLSLLFDNLAKADVIVREASNTVDAHGWSVLTLGVEDEETHQSDALDDLVSTAALLTDDIRQIASFIQGNSTLLFKKSTPVSCNVGEDLSYMNLEKREIENEEKLKSILPPPLDLHDRKILDFYNGQYWVTSGNLSSAIDTLLNTVTQNQPPKAFLSHAKAVISWAHKLISIGDAVERNLIEGPLKKEVGTSINLIADATSNVVHKTKSAASHFPSVSAVQYMVDSVVDLSHKSKTLKQVLAH</sequence>
<evidence type="ECO:0000256" key="2">
    <source>
        <dbReference type="ARBA" id="ARBA00004496"/>
    </source>
</evidence>
<dbReference type="SMART" id="SM00326">
    <property type="entry name" value="SH3"/>
    <property type="match status" value="1"/>
</dbReference>
<proteinExistence type="inferred from homology"/>
<evidence type="ECO:0000313" key="12">
    <source>
        <dbReference type="EMBL" id="CAH1398721.1"/>
    </source>
</evidence>
<comment type="subcellular location">
    <subcellularLocation>
        <location evidence="1">Cell junction</location>
        <location evidence="1">Focal adhesion</location>
    </subcellularLocation>
    <subcellularLocation>
        <location evidence="2">Cytoplasm</location>
    </subcellularLocation>
</comment>
<keyword evidence="5" id="KW-0963">Cytoplasm</keyword>
<dbReference type="Pfam" id="PF08824">
    <property type="entry name" value="Serine_rich"/>
    <property type="match status" value="1"/>
</dbReference>
<evidence type="ECO:0000256" key="4">
    <source>
        <dbReference type="ARBA" id="ARBA00022443"/>
    </source>
</evidence>
<dbReference type="Gene3D" id="1.20.120.830">
    <property type="entry name" value="Serine-rich domain"/>
    <property type="match status" value="1"/>
</dbReference>
<evidence type="ECO:0000256" key="3">
    <source>
        <dbReference type="ARBA" id="ARBA00007848"/>
    </source>
</evidence>
<feature type="compositionally biased region" description="Low complexity" evidence="10">
    <location>
        <begin position="144"/>
        <end position="161"/>
    </location>
</feature>
<evidence type="ECO:0000256" key="1">
    <source>
        <dbReference type="ARBA" id="ARBA00004246"/>
    </source>
</evidence>
<dbReference type="GO" id="GO:0007169">
    <property type="term" value="P:cell surface receptor protein tyrosine kinase signaling pathway"/>
    <property type="evidence" value="ECO:0007669"/>
    <property type="project" value="TreeGrafter"/>
</dbReference>
<dbReference type="Gene3D" id="2.30.30.40">
    <property type="entry name" value="SH3 Domains"/>
    <property type="match status" value="1"/>
</dbReference>
<gene>
    <name evidence="12" type="ORF">NEZAVI_LOCUS8318</name>
</gene>
<keyword evidence="7" id="KW-0130">Cell adhesion</keyword>
<dbReference type="EMBL" id="OV725080">
    <property type="protein sequence ID" value="CAH1398721.1"/>
    <property type="molecule type" value="Genomic_DNA"/>
</dbReference>
<dbReference type="GO" id="GO:0005886">
    <property type="term" value="C:plasma membrane"/>
    <property type="evidence" value="ECO:0007669"/>
    <property type="project" value="TreeGrafter"/>
</dbReference>
<dbReference type="PANTHER" id="PTHR10654:SF18">
    <property type="entry name" value="IP17195P"/>
    <property type="match status" value="1"/>
</dbReference>
<feature type="region of interest" description="Disordered" evidence="10">
    <location>
        <begin position="131"/>
        <end position="161"/>
    </location>
</feature>
<dbReference type="InterPro" id="IPR038319">
    <property type="entry name" value="Serine_rich_sf"/>
</dbReference>
<feature type="domain" description="SH3" evidence="11">
    <location>
        <begin position="7"/>
        <end position="69"/>
    </location>
</feature>
<organism evidence="12 13">
    <name type="scientific">Nezara viridula</name>
    <name type="common">Southern green stink bug</name>
    <name type="synonym">Cimex viridulus</name>
    <dbReference type="NCBI Taxonomy" id="85310"/>
    <lineage>
        <taxon>Eukaryota</taxon>
        <taxon>Metazoa</taxon>
        <taxon>Ecdysozoa</taxon>
        <taxon>Arthropoda</taxon>
        <taxon>Hexapoda</taxon>
        <taxon>Insecta</taxon>
        <taxon>Pterygota</taxon>
        <taxon>Neoptera</taxon>
        <taxon>Paraneoptera</taxon>
        <taxon>Hemiptera</taxon>
        <taxon>Heteroptera</taxon>
        <taxon>Panheteroptera</taxon>
        <taxon>Pentatomomorpha</taxon>
        <taxon>Pentatomoidea</taxon>
        <taxon>Pentatomidae</taxon>
        <taxon>Pentatominae</taxon>
        <taxon>Nezara</taxon>
    </lineage>
</organism>
<evidence type="ECO:0000313" key="13">
    <source>
        <dbReference type="Proteomes" id="UP001152798"/>
    </source>
</evidence>
<keyword evidence="13" id="KW-1185">Reference proteome</keyword>
<dbReference type="InterPro" id="IPR014928">
    <property type="entry name" value="Serine_rich_dom"/>
</dbReference>
<dbReference type="Pfam" id="PF12026">
    <property type="entry name" value="CAS_C"/>
    <property type="match status" value="1"/>
</dbReference>
<dbReference type="InterPro" id="IPR036028">
    <property type="entry name" value="SH3-like_dom_sf"/>
</dbReference>
<evidence type="ECO:0000256" key="10">
    <source>
        <dbReference type="SAM" id="MobiDB-lite"/>
    </source>
</evidence>
<keyword evidence="4 9" id="KW-0728">SH3 domain</keyword>
<dbReference type="Pfam" id="PF00018">
    <property type="entry name" value="SH3_1"/>
    <property type="match status" value="1"/>
</dbReference>
<dbReference type="SUPFAM" id="SSF50044">
    <property type="entry name" value="SH3-domain"/>
    <property type="match status" value="1"/>
</dbReference>
<dbReference type="InterPro" id="IPR037362">
    <property type="entry name" value="CAS_fam"/>
</dbReference>
<reference evidence="12" key="1">
    <citation type="submission" date="2022-01" db="EMBL/GenBank/DDBJ databases">
        <authorList>
            <person name="King R."/>
        </authorList>
    </citation>
    <scope>NUCLEOTIDE SEQUENCE</scope>
</reference>
<dbReference type="PANTHER" id="PTHR10654">
    <property type="entry name" value="CAS SCAFFOLDING PROTEIN"/>
    <property type="match status" value="1"/>
</dbReference>
<keyword evidence="8" id="KW-0965">Cell junction</keyword>
<dbReference type="GO" id="GO:0007155">
    <property type="term" value="P:cell adhesion"/>
    <property type="evidence" value="ECO:0007669"/>
    <property type="project" value="UniProtKB-KW"/>
</dbReference>
<dbReference type="Gene3D" id="1.20.120.230">
    <property type="entry name" value="Alpha-catenin/vinculin-like"/>
    <property type="match status" value="1"/>
</dbReference>
<evidence type="ECO:0000259" key="11">
    <source>
        <dbReference type="PROSITE" id="PS50002"/>
    </source>
</evidence>
<comment type="similarity">
    <text evidence="3">Belongs to the CAS family.</text>
</comment>
<dbReference type="PRINTS" id="PR00452">
    <property type="entry name" value="SH3DOMAIN"/>
</dbReference>
<name>A0A9P0HBG9_NEZVI</name>